<reference evidence="1 2" key="1">
    <citation type="submission" date="2024-07" db="EMBL/GenBank/DDBJ databases">
        <title>Enhanced genomic and transcriptomic resources for Trichinella pseudospiralis and T. spiralis underpin the discovery of pronounced molecular differences between stages and species.</title>
        <authorList>
            <person name="Pasi K.K."/>
            <person name="La Rosa G."/>
            <person name="Gomez-Morales M.A."/>
            <person name="Tosini F."/>
            <person name="Sumanam S."/>
            <person name="Young N.D."/>
            <person name="Chang B.C."/>
            <person name="Robin G.B."/>
        </authorList>
    </citation>
    <scope>NUCLEOTIDE SEQUENCE [LARGE SCALE GENOMIC DNA]</scope>
    <source>
        <strain evidence="1">ISS534</strain>
    </source>
</reference>
<proteinExistence type="predicted"/>
<organism evidence="1 2">
    <name type="scientific">Trichinella spiralis</name>
    <name type="common">Trichina worm</name>
    <dbReference type="NCBI Taxonomy" id="6334"/>
    <lineage>
        <taxon>Eukaryota</taxon>
        <taxon>Metazoa</taxon>
        <taxon>Ecdysozoa</taxon>
        <taxon>Nematoda</taxon>
        <taxon>Enoplea</taxon>
        <taxon>Dorylaimia</taxon>
        <taxon>Trichinellida</taxon>
        <taxon>Trichinellidae</taxon>
        <taxon>Trichinella</taxon>
    </lineage>
</organism>
<evidence type="ECO:0000313" key="1">
    <source>
        <dbReference type="EMBL" id="KAL1244021.1"/>
    </source>
</evidence>
<sequence>MNKWKENRFSNGVLCKLLNWLVGKVIRINRLPQKVHLFSTMSNYNAFFVLFNFPRGPINCLIYLHKVCSASDEKEM</sequence>
<comment type="caution">
    <text evidence="1">The sequence shown here is derived from an EMBL/GenBank/DDBJ whole genome shotgun (WGS) entry which is preliminary data.</text>
</comment>
<dbReference type="EMBL" id="JBEUSY010000152">
    <property type="protein sequence ID" value="KAL1244021.1"/>
    <property type="molecule type" value="Genomic_DNA"/>
</dbReference>
<protein>
    <submittedName>
        <fullName evidence="1">BTB/POZ domain-containing protein</fullName>
    </submittedName>
</protein>
<keyword evidence="2" id="KW-1185">Reference proteome</keyword>
<dbReference type="Proteomes" id="UP001558632">
    <property type="component" value="Unassembled WGS sequence"/>
</dbReference>
<name>A0ABR3KVY3_TRISP</name>
<evidence type="ECO:0000313" key="2">
    <source>
        <dbReference type="Proteomes" id="UP001558632"/>
    </source>
</evidence>
<accession>A0ABR3KVY3</accession>
<gene>
    <name evidence="1" type="ORF">TSPI_10018</name>
</gene>